<evidence type="ECO:0000313" key="3">
    <source>
        <dbReference type="Proteomes" id="UP000688947"/>
    </source>
</evidence>
<comment type="caution">
    <text evidence="2">The sequence shown here is derived from an EMBL/GenBank/DDBJ whole genome shotgun (WGS) entry which is preliminary data.</text>
</comment>
<dbReference type="Pfam" id="PF12796">
    <property type="entry name" value="Ank_2"/>
    <property type="match status" value="1"/>
</dbReference>
<dbReference type="EMBL" id="JAENGZ010000252">
    <property type="protein sequence ID" value="KAG6963951.1"/>
    <property type="molecule type" value="Genomic_DNA"/>
</dbReference>
<dbReference type="Proteomes" id="UP000688947">
    <property type="component" value="Unassembled WGS sequence"/>
</dbReference>
<dbReference type="AlphaFoldDB" id="A0A8T1ULJ9"/>
<dbReference type="OrthoDB" id="111187at2759"/>
<dbReference type="InterPro" id="IPR002110">
    <property type="entry name" value="Ankyrin_rpt"/>
</dbReference>
<dbReference type="PROSITE" id="PS50297">
    <property type="entry name" value="ANK_REP_REGION"/>
    <property type="match status" value="1"/>
</dbReference>
<name>A0A8T1ULJ9_9STRA</name>
<dbReference type="VEuPathDB" id="FungiDB:PC110_g1046"/>
<sequence>MASAGGHLAVARVLLESGADPDIPARDSYAPLTIAALRGHADVVGLLMEYKACLDIQLCCGSTALGIINTCENGMVDTAEMLLQGGASVNLLDNEGWSPLMIAVINGRDDITRLLLEHKADVNVKGPGQTTALRAAAELGYVEVGHHEIVQLLVNQGADLNRQSHGCHSAADGCDVQPPGIASHTLGCRSERGFEGLLRLDSAIDGVF</sequence>
<evidence type="ECO:0008006" key="4">
    <source>
        <dbReference type="Google" id="ProtNLM"/>
    </source>
</evidence>
<dbReference type="PANTHER" id="PTHR24198:SF165">
    <property type="entry name" value="ANKYRIN REPEAT-CONTAINING PROTEIN-RELATED"/>
    <property type="match status" value="1"/>
</dbReference>
<dbReference type="PANTHER" id="PTHR24198">
    <property type="entry name" value="ANKYRIN REPEAT AND PROTEIN KINASE DOMAIN-CONTAINING PROTEIN"/>
    <property type="match status" value="1"/>
</dbReference>
<feature type="repeat" description="ANK" evidence="1">
    <location>
        <begin position="95"/>
        <end position="127"/>
    </location>
</feature>
<feature type="repeat" description="ANK" evidence="1">
    <location>
        <begin position="128"/>
        <end position="165"/>
    </location>
</feature>
<evidence type="ECO:0000256" key="1">
    <source>
        <dbReference type="PROSITE-ProRule" id="PRU00023"/>
    </source>
</evidence>
<keyword evidence="1" id="KW-0040">ANK repeat</keyword>
<protein>
    <recommendedName>
        <fullName evidence="4">Ankyrin repeat-containing domain</fullName>
    </recommendedName>
</protein>
<accession>A0A8T1ULJ9</accession>
<dbReference type="PROSITE" id="PS50088">
    <property type="entry name" value="ANK_REPEAT"/>
    <property type="match status" value="3"/>
</dbReference>
<feature type="repeat" description="ANK" evidence="1">
    <location>
        <begin position="1"/>
        <end position="26"/>
    </location>
</feature>
<reference evidence="2" key="1">
    <citation type="submission" date="2021-01" db="EMBL/GenBank/DDBJ databases">
        <title>Phytophthora aleatoria, a newly-described species from Pinus radiata is distinct from Phytophthora cactorum isolates based on comparative genomics.</title>
        <authorList>
            <person name="Mcdougal R."/>
            <person name="Panda P."/>
            <person name="Williams N."/>
            <person name="Studholme D.J."/>
        </authorList>
    </citation>
    <scope>NUCLEOTIDE SEQUENCE</scope>
    <source>
        <strain evidence="2">NZFS 3830</strain>
    </source>
</reference>
<gene>
    <name evidence="2" type="ORF">JG687_00006254</name>
</gene>
<organism evidence="2 3">
    <name type="scientific">Phytophthora cactorum</name>
    <dbReference type="NCBI Taxonomy" id="29920"/>
    <lineage>
        <taxon>Eukaryota</taxon>
        <taxon>Sar</taxon>
        <taxon>Stramenopiles</taxon>
        <taxon>Oomycota</taxon>
        <taxon>Peronosporomycetes</taxon>
        <taxon>Peronosporales</taxon>
        <taxon>Peronosporaceae</taxon>
        <taxon>Phytophthora</taxon>
    </lineage>
</organism>
<proteinExistence type="predicted"/>
<evidence type="ECO:0000313" key="2">
    <source>
        <dbReference type="EMBL" id="KAG6963951.1"/>
    </source>
</evidence>
<dbReference type="Pfam" id="PF13637">
    <property type="entry name" value="Ank_4"/>
    <property type="match status" value="1"/>
</dbReference>
<dbReference type="SMART" id="SM00248">
    <property type="entry name" value="ANK"/>
    <property type="match status" value="5"/>
</dbReference>